<keyword evidence="1" id="KW-0472">Membrane</keyword>
<comment type="caution">
    <text evidence="2">The sequence shown here is derived from an EMBL/GenBank/DDBJ whole genome shotgun (WGS) entry which is preliminary data.</text>
</comment>
<reference evidence="2 3" key="1">
    <citation type="submission" date="2013-03" db="EMBL/GenBank/DDBJ databases">
        <title>Draft genome sequence of Gracibacillus halophilus YIM-C55.5, a moderately halophilic and thermophilic organism from the Xiaochaidamu salt lake.</title>
        <authorList>
            <person name="Sugumar T."/>
            <person name="Polireddy D.R."/>
            <person name="Antony A."/>
            <person name="Madhava Y.R."/>
            <person name="Sivakumar N."/>
        </authorList>
    </citation>
    <scope>NUCLEOTIDE SEQUENCE [LARGE SCALE GENOMIC DNA]</scope>
    <source>
        <strain evidence="2 3">YIM-C55.5</strain>
    </source>
</reference>
<keyword evidence="1" id="KW-1133">Transmembrane helix</keyword>
<gene>
    <name evidence="2" type="ORF">J416_09659</name>
</gene>
<feature type="transmembrane region" description="Helical" evidence="1">
    <location>
        <begin position="97"/>
        <end position="117"/>
    </location>
</feature>
<dbReference type="eggNOG" id="ENOG50319RE">
    <property type="taxonomic scope" value="Bacteria"/>
</dbReference>
<organism evidence="2 3">
    <name type="scientific">Gracilibacillus halophilus YIM-C55.5</name>
    <dbReference type="NCBI Taxonomy" id="1308866"/>
    <lineage>
        <taxon>Bacteria</taxon>
        <taxon>Bacillati</taxon>
        <taxon>Bacillota</taxon>
        <taxon>Bacilli</taxon>
        <taxon>Bacillales</taxon>
        <taxon>Bacillaceae</taxon>
        <taxon>Gracilibacillus</taxon>
    </lineage>
</organism>
<feature type="transmembrane region" description="Helical" evidence="1">
    <location>
        <begin position="67"/>
        <end position="85"/>
    </location>
</feature>
<evidence type="ECO:0000256" key="1">
    <source>
        <dbReference type="SAM" id="Phobius"/>
    </source>
</evidence>
<keyword evidence="3" id="KW-1185">Reference proteome</keyword>
<feature type="transmembrane region" description="Helical" evidence="1">
    <location>
        <begin position="123"/>
        <end position="144"/>
    </location>
</feature>
<evidence type="ECO:0000313" key="3">
    <source>
        <dbReference type="Proteomes" id="UP000012283"/>
    </source>
</evidence>
<dbReference type="PATRIC" id="fig|1308866.3.peg.1958"/>
<dbReference type="AlphaFoldDB" id="N4W8M7"/>
<dbReference type="RefSeq" id="WP_003469160.1">
    <property type="nucleotide sequence ID" value="NZ_APML01000034.1"/>
</dbReference>
<dbReference type="STRING" id="1308866.J416_09659"/>
<protein>
    <submittedName>
        <fullName evidence="2">Uncharacterized protein</fullName>
    </submittedName>
</protein>
<name>N4W8M7_9BACI</name>
<proteinExistence type="predicted"/>
<evidence type="ECO:0000313" key="2">
    <source>
        <dbReference type="EMBL" id="ENH96633.1"/>
    </source>
</evidence>
<sequence>MIQERAIEKLFWSIAFPGFGQFLNGKYFKGTVLLLLEFLVNVQGNFNRIIILSFQGQMEQAIQQANYHWLMFYPCIYFYAIWDAYRDAGGARKPFSFMPFVFSAYFVTIGVIYSPFVPLLGPVWLPIISVIPGLLSGYFLQYILKRSVTSTLGGDK</sequence>
<dbReference type="Proteomes" id="UP000012283">
    <property type="component" value="Unassembled WGS sequence"/>
</dbReference>
<accession>N4W8M7</accession>
<dbReference type="OrthoDB" id="1681794at2"/>
<keyword evidence="1" id="KW-0812">Transmembrane</keyword>
<dbReference type="EMBL" id="APML01000034">
    <property type="protein sequence ID" value="ENH96633.1"/>
    <property type="molecule type" value="Genomic_DNA"/>
</dbReference>